<keyword evidence="1" id="KW-0812">Transmembrane</keyword>
<reference evidence="2" key="1">
    <citation type="submission" date="2016-10" db="EMBL/GenBank/DDBJ databases">
        <title>Sequence of Gallionella enrichment culture.</title>
        <authorList>
            <person name="Poehlein A."/>
            <person name="Muehling M."/>
            <person name="Daniel R."/>
        </authorList>
    </citation>
    <scope>NUCLEOTIDE SEQUENCE</scope>
</reference>
<sequence>MGLFGVGSDNYPAGWIVYLGGVIVALACMIFASAFLAIFTVNKKPPVKKETILDRVNRNQRIMRGAGRTNADDLAEQLRDMK</sequence>
<keyword evidence="1" id="KW-1133">Transmembrane helix</keyword>
<organism evidence="2">
    <name type="scientific">mine drainage metagenome</name>
    <dbReference type="NCBI Taxonomy" id="410659"/>
    <lineage>
        <taxon>unclassified sequences</taxon>
        <taxon>metagenomes</taxon>
        <taxon>ecological metagenomes</taxon>
    </lineage>
</organism>
<protein>
    <submittedName>
        <fullName evidence="2">Uncharacterized protein</fullName>
    </submittedName>
</protein>
<evidence type="ECO:0000313" key="2">
    <source>
        <dbReference type="EMBL" id="OIR02766.1"/>
    </source>
</evidence>
<comment type="caution">
    <text evidence="2">The sequence shown here is derived from an EMBL/GenBank/DDBJ whole genome shotgun (WGS) entry which is preliminary data.</text>
</comment>
<dbReference type="EMBL" id="MLJW01000072">
    <property type="protein sequence ID" value="OIR02766.1"/>
    <property type="molecule type" value="Genomic_DNA"/>
</dbReference>
<proteinExistence type="predicted"/>
<keyword evidence="1" id="KW-0472">Membrane</keyword>
<evidence type="ECO:0000256" key="1">
    <source>
        <dbReference type="SAM" id="Phobius"/>
    </source>
</evidence>
<dbReference type="AlphaFoldDB" id="A0A1J5SRS3"/>
<name>A0A1J5SRS3_9ZZZZ</name>
<feature type="transmembrane region" description="Helical" evidence="1">
    <location>
        <begin position="15"/>
        <end position="39"/>
    </location>
</feature>
<gene>
    <name evidence="2" type="ORF">GALL_152200</name>
</gene>
<accession>A0A1J5SRS3</accession>